<gene>
    <name evidence="5" type="ORF">SAMN05216499_10829</name>
</gene>
<name>A0A1M7FQZ4_9ACTN</name>
<dbReference type="Proteomes" id="UP000184111">
    <property type="component" value="Unassembled WGS sequence"/>
</dbReference>
<dbReference type="EMBL" id="FRBI01000008">
    <property type="protein sequence ID" value="SHM06360.1"/>
    <property type="molecule type" value="Genomic_DNA"/>
</dbReference>
<comment type="similarity">
    <text evidence="1">Belongs to the NAD(P)-dependent epimerase/dehydratase family.</text>
</comment>
<keyword evidence="6" id="KW-1185">Reference proteome</keyword>
<dbReference type="GO" id="GO:0016491">
    <property type="term" value="F:oxidoreductase activity"/>
    <property type="evidence" value="ECO:0007669"/>
    <property type="project" value="UniProtKB-KW"/>
</dbReference>
<evidence type="ECO:0000259" key="4">
    <source>
        <dbReference type="Pfam" id="PF01370"/>
    </source>
</evidence>
<evidence type="ECO:0000256" key="3">
    <source>
        <dbReference type="ARBA" id="ARBA00023027"/>
    </source>
</evidence>
<dbReference type="Pfam" id="PF01370">
    <property type="entry name" value="Epimerase"/>
    <property type="match status" value="1"/>
</dbReference>
<evidence type="ECO:0000256" key="2">
    <source>
        <dbReference type="ARBA" id="ARBA00023002"/>
    </source>
</evidence>
<feature type="domain" description="NAD-dependent epimerase/dehydratase" evidence="4">
    <location>
        <begin position="41"/>
        <end position="263"/>
    </location>
</feature>
<organism evidence="5 6">
    <name type="scientific">Actinacidiphila paucisporea</name>
    <dbReference type="NCBI Taxonomy" id="310782"/>
    <lineage>
        <taxon>Bacteria</taxon>
        <taxon>Bacillati</taxon>
        <taxon>Actinomycetota</taxon>
        <taxon>Actinomycetes</taxon>
        <taxon>Kitasatosporales</taxon>
        <taxon>Streptomycetaceae</taxon>
        <taxon>Actinacidiphila</taxon>
    </lineage>
</organism>
<keyword evidence="3" id="KW-0520">NAD</keyword>
<dbReference type="PANTHER" id="PTHR43103">
    <property type="entry name" value="NUCLEOSIDE-DIPHOSPHATE-SUGAR EPIMERASE"/>
    <property type="match status" value="1"/>
</dbReference>
<dbReference type="Gene3D" id="3.40.50.720">
    <property type="entry name" value="NAD(P)-binding Rossmann-like Domain"/>
    <property type="match status" value="1"/>
</dbReference>
<dbReference type="SUPFAM" id="SSF51735">
    <property type="entry name" value="NAD(P)-binding Rossmann-fold domains"/>
    <property type="match status" value="1"/>
</dbReference>
<dbReference type="PANTHER" id="PTHR43103:SF5">
    <property type="entry name" value="4-EPIMERASE, PUTATIVE (AFU_ORTHOLOGUE AFUA_7G00360)-RELATED"/>
    <property type="match status" value="1"/>
</dbReference>
<evidence type="ECO:0000256" key="1">
    <source>
        <dbReference type="ARBA" id="ARBA00007637"/>
    </source>
</evidence>
<evidence type="ECO:0000313" key="6">
    <source>
        <dbReference type="Proteomes" id="UP000184111"/>
    </source>
</evidence>
<dbReference type="AlphaFoldDB" id="A0A1M7FQZ4"/>
<accession>A0A1M7FQZ4</accession>
<proteinExistence type="inferred from homology"/>
<protein>
    <submittedName>
        <fullName evidence="5">Nucleoside-diphosphate-sugar epimerase</fullName>
    </submittedName>
</protein>
<sequence length="316" mass="33702">MSDLCNYPVDSLRVCAAGRSGKRRGGARQSAPLWKGFTVKVLVTGAGGTLGREVVAHLRDEGWSVRAHDRTPPDPAVADEVLTGDLRDTGVLARAVHAVDAVVHAAALPSPTAAPEDEVFLNNVTASHLVLAGAARAGAGRLVNVSSLSALGFAFSRHGISPPGVPVTEELSFTGDDVYGLSKHVGEEIAARVSSRWGATAVSLRFPFIGTGDRLRRHLEEVHADPEVDRGSLWGWLDTRDAARAIGLALTAPLAGHTVVNVAAPDTTALEPTEDLVRRYHPGTRFDARLEGFAVPFTTRRSRELLGFTTRHAWRL</sequence>
<reference evidence="5 6" key="1">
    <citation type="submission" date="2016-11" db="EMBL/GenBank/DDBJ databases">
        <authorList>
            <person name="Jaros S."/>
            <person name="Januszkiewicz K."/>
            <person name="Wedrychowicz H."/>
        </authorList>
    </citation>
    <scope>NUCLEOTIDE SEQUENCE [LARGE SCALE GENOMIC DNA]</scope>
    <source>
        <strain evidence="5 6">CGMCC 4.2025</strain>
    </source>
</reference>
<dbReference type="STRING" id="310782.SAMN05216499_10829"/>
<dbReference type="InterPro" id="IPR036291">
    <property type="entry name" value="NAD(P)-bd_dom_sf"/>
</dbReference>
<evidence type="ECO:0000313" key="5">
    <source>
        <dbReference type="EMBL" id="SHM06360.1"/>
    </source>
</evidence>
<dbReference type="InterPro" id="IPR001509">
    <property type="entry name" value="Epimerase_deHydtase"/>
</dbReference>
<keyword evidence="2" id="KW-0560">Oxidoreductase</keyword>